<dbReference type="GO" id="GO:0034457">
    <property type="term" value="C:Mpp10 complex"/>
    <property type="evidence" value="ECO:0007669"/>
    <property type="project" value="InterPro"/>
</dbReference>
<dbReference type="GO" id="GO:0005732">
    <property type="term" value="C:sno(s)RNA-containing ribonucleoprotein complex"/>
    <property type="evidence" value="ECO:0007669"/>
    <property type="project" value="InterPro"/>
</dbReference>
<dbReference type="PIRSF" id="PIRSF017300">
    <property type="entry name" value="snoRNP_Mpp10"/>
    <property type="match status" value="1"/>
</dbReference>
<feature type="region of interest" description="Disordered" evidence="7">
    <location>
        <begin position="814"/>
        <end position="858"/>
    </location>
</feature>
<dbReference type="AlphaFoldDB" id="A0A077R9J2"/>
<dbReference type="InterPro" id="IPR012173">
    <property type="entry name" value="Mpp10"/>
</dbReference>
<feature type="compositionally biased region" description="Acidic residues" evidence="7">
    <location>
        <begin position="164"/>
        <end position="173"/>
    </location>
</feature>
<protein>
    <submittedName>
        <fullName evidence="8">Related to MPP10-component of the U3 small nucleolar ribonucleoprotein</fullName>
    </submittedName>
</protein>
<evidence type="ECO:0000256" key="5">
    <source>
        <dbReference type="ARBA" id="ARBA00023274"/>
    </source>
</evidence>
<feature type="region of interest" description="Disordered" evidence="7">
    <location>
        <begin position="98"/>
        <end position="127"/>
    </location>
</feature>
<evidence type="ECO:0000256" key="3">
    <source>
        <dbReference type="ARBA" id="ARBA00022552"/>
    </source>
</evidence>
<feature type="region of interest" description="Disordered" evidence="7">
    <location>
        <begin position="340"/>
        <end position="392"/>
    </location>
</feature>
<evidence type="ECO:0000256" key="2">
    <source>
        <dbReference type="ARBA" id="ARBA00022517"/>
    </source>
</evidence>
<reference evidence="8" key="1">
    <citation type="journal article" date="2014" name="Genome Biol. Evol.">
        <title>Gene Loss Rather Than Gene Gain Is Associated with a Host Jump from Monocots to Dicots in the Smut Fungus Melanopsichium pennsylvanicum.</title>
        <authorList>
            <person name="Sharma R."/>
            <person name="Mishra B."/>
            <person name="Runge F."/>
            <person name="Thines M."/>
        </authorList>
    </citation>
    <scope>NUCLEOTIDE SEQUENCE</scope>
    <source>
        <strain evidence="8">4</strain>
    </source>
</reference>
<feature type="compositionally biased region" description="Acidic residues" evidence="7">
    <location>
        <begin position="426"/>
        <end position="453"/>
    </location>
</feature>
<keyword evidence="4" id="KW-0539">Nucleus</keyword>
<dbReference type="Pfam" id="PF04006">
    <property type="entry name" value="Mpp10"/>
    <property type="match status" value="1"/>
</dbReference>
<accession>A0A077R9J2</accession>
<feature type="region of interest" description="Disordered" evidence="7">
    <location>
        <begin position="164"/>
        <end position="283"/>
    </location>
</feature>
<organism evidence="8">
    <name type="scientific">Melanopsichium pennsylvanicum 4</name>
    <dbReference type="NCBI Taxonomy" id="1398559"/>
    <lineage>
        <taxon>Eukaryota</taxon>
        <taxon>Fungi</taxon>
        <taxon>Dikarya</taxon>
        <taxon>Basidiomycota</taxon>
        <taxon>Ustilaginomycotina</taxon>
        <taxon>Ustilaginomycetes</taxon>
        <taxon>Ustilaginales</taxon>
        <taxon>Ustilaginaceae</taxon>
        <taxon>Melanopsichium</taxon>
    </lineage>
</organism>
<dbReference type="EMBL" id="HG529595">
    <property type="protein sequence ID" value="CDI53874.1"/>
    <property type="molecule type" value="Genomic_DNA"/>
</dbReference>
<comment type="similarity">
    <text evidence="6">Belongs to the MPP10 family.</text>
</comment>
<evidence type="ECO:0000256" key="6">
    <source>
        <dbReference type="ARBA" id="ARBA00029455"/>
    </source>
</evidence>
<evidence type="ECO:0000256" key="7">
    <source>
        <dbReference type="SAM" id="MobiDB-lite"/>
    </source>
</evidence>
<sequence>MPSSPRKGSQPSPAIQVEAGDKAELNTFLPHLNKAQELAELIAAQPERLANPDATISALSLHALKQMFDYSVQSEQASIPSISAFIQTVTPKTGLLEQRASRSAGKRKRGQASASDPPLFEGTPLDELVTDGMNSRQLWEQIDLKAAKMSNIVERFFAQGLIQEEQDQDQDEQDSSKKAGPSRSRSRSDHDHDSDLDDDQYLDDDDMSDEEDFDPEEERVRLSQLSDAELRSIGVDPALRDQFLASLADDADEDEDSDDQDSGYPGASDISDGDPTEIFHEPLKTEAEQLQRKEEQELGMLPRSGLVDAADAHYADFFLPPIKAAKFNKKFGKRKASARFADLDAAGDTGNAGNDGNDEDDFEEGQEASPSKKAAARVYEEPDRKRKIRFNDTIEYRRIKPRKKSLDDMLGMIGATSKDLDAAREFDEDMDQDDEDAQEDQDDDEMDMDEVESETSSVGRQGSDDEDEQDEDEEQYSDDQDTQSQGEDAQKDEADEEEDQDVNTARRVAGDLFADSDDEADAQEKLSTHERRQAAIKAEIAQLEDENVSKKDWTLMGEAGSRVRPQDSLLEQDLEFERAAKVTPQVTEEMTESIEDLIKRRILDHNFDDVIRRREMEALPYLPSRLLELSDSKSSKSLAELYEEEYQAARGGGGGDGPDGAPVAEADAKLAKEHGEITVLYDEIFNKLDALSNAHFTPKAPKATIQTLTNAPSVSMETALPSTASSSTMLAPEEVYERQRHSTAMEGAKSEMTPEEKQRLHNKLRHEKKQRNEKIQDTRKALEMSGLVRSKKVNEKEEKQQALKKLVGNRGVSVIGKGEVSGSGQSAKKGKGKGKGKGVNGMNGMNGSKPIMANQFKL</sequence>
<dbReference type="PANTHER" id="PTHR17039">
    <property type="entry name" value="U3 SMALL NUCLEOLAR RIBONUCLEOPROTEIN PROTEIN MPP10"/>
    <property type="match status" value="1"/>
</dbReference>
<feature type="compositionally biased region" description="Acidic residues" evidence="7">
    <location>
        <begin position="464"/>
        <end position="481"/>
    </location>
</feature>
<dbReference type="PANTHER" id="PTHR17039:SF0">
    <property type="entry name" value="U3 SMALL NUCLEOLAR RIBONUCLEOPROTEIN PROTEIN MPP10"/>
    <property type="match status" value="1"/>
</dbReference>
<feature type="compositionally biased region" description="Acidic residues" evidence="7">
    <location>
        <begin position="356"/>
        <end position="366"/>
    </location>
</feature>
<feature type="region of interest" description="Disordered" evidence="7">
    <location>
        <begin position="419"/>
        <end position="530"/>
    </location>
</feature>
<evidence type="ECO:0000256" key="1">
    <source>
        <dbReference type="ARBA" id="ARBA00004604"/>
    </source>
</evidence>
<feature type="compositionally biased region" description="Low complexity" evidence="7">
    <location>
        <begin position="840"/>
        <end position="849"/>
    </location>
</feature>
<feature type="compositionally biased region" description="Acidic residues" evidence="7">
    <location>
        <begin position="249"/>
        <end position="261"/>
    </location>
</feature>
<proteinExistence type="inferred from homology"/>
<keyword evidence="2" id="KW-0690">Ribosome biogenesis</keyword>
<dbReference type="GO" id="GO:0006364">
    <property type="term" value="P:rRNA processing"/>
    <property type="evidence" value="ECO:0007669"/>
    <property type="project" value="UniProtKB-KW"/>
</dbReference>
<keyword evidence="3" id="KW-0698">rRNA processing</keyword>
<evidence type="ECO:0000313" key="8">
    <source>
        <dbReference type="EMBL" id="CDI53874.1"/>
    </source>
</evidence>
<feature type="compositionally biased region" description="Low complexity" evidence="7">
    <location>
        <begin position="343"/>
        <end position="355"/>
    </location>
</feature>
<dbReference type="GO" id="GO:0032040">
    <property type="term" value="C:small-subunit processome"/>
    <property type="evidence" value="ECO:0007669"/>
    <property type="project" value="TreeGrafter"/>
</dbReference>
<keyword evidence="5 8" id="KW-0687">Ribonucleoprotein</keyword>
<feature type="compositionally biased region" description="Acidic residues" evidence="7">
    <location>
        <begin position="194"/>
        <end position="217"/>
    </location>
</feature>
<comment type="subcellular location">
    <subcellularLocation>
        <location evidence="1">Nucleus</location>
        <location evidence="1">Nucleolus</location>
    </subcellularLocation>
</comment>
<evidence type="ECO:0000256" key="4">
    <source>
        <dbReference type="ARBA" id="ARBA00023242"/>
    </source>
</evidence>
<feature type="compositionally biased region" description="Basic and acidic residues" evidence="7">
    <location>
        <begin position="378"/>
        <end position="392"/>
    </location>
</feature>
<name>A0A077R9J2_9BASI</name>